<dbReference type="Gene3D" id="1.10.287.2250">
    <property type="match status" value="1"/>
</dbReference>
<name>A0A6I8SYB5_XENTR</name>
<protein>
    <recommendedName>
        <fullName evidence="2">Cathepsin propeptide inhibitor domain-containing protein</fullName>
    </recommendedName>
</protein>
<feature type="chain" id="PRO_5030156165" description="Cathepsin propeptide inhibitor domain-containing protein" evidence="1">
    <location>
        <begin position="17"/>
        <end position="118"/>
    </location>
</feature>
<dbReference type="InterPro" id="IPR038765">
    <property type="entry name" value="Papain-like_cys_pep_sf"/>
</dbReference>
<accession>A0A6I8SYB5</accession>
<feature type="domain" description="Cathepsin propeptide inhibitor" evidence="2">
    <location>
        <begin position="31"/>
        <end position="92"/>
    </location>
</feature>
<proteinExistence type="predicted"/>
<dbReference type="SMART" id="SM00848">
    <property type="entry name" value="Inhibitor_I29"/>
    <property type="match status" value="1"/>
</dbReference>
<evidence type="ECO:0000313" key="3">
    <source>
        <dbReference type="Ensembl" id="ENSXETP00000098582"/>
    </source>
</evidence>
<reference evidence="3" key="1">
    <citation type="journal article" date="2010" name="Science">
        <title>The genome of the Western clawed frog Xenopus tropicalis.</title>
        <authorList>
            <person name="Hellsten U."/>
            <person name="Harland R.M."/>
            <person name="Gilchrist M.J."/>
            <person name="Hendrix D."/>
            <person name="Jurka J."/>
            <person name="Kapitonov V."/>
            <person name="Ovcharenko I."/>
            <person name="Putnam N.H."/>
            <person name="Shu S."/>
            <person name="Taher L."/>
            <person name="Blitz I.L."/>
            <person name="Blumberg B."/>
            <person name="Dichmann D.S."/>
            <person name="Dubchak I."/>
            <person name="Amaya E."/>
            <person name="Detter J.C."/>
            <person name="Fletcher R."/>
            <person name="Gerhard D.S."/>
            <person name="Goodstein D."/>
            <person name="Graves T."/>
            <person name="Grigoriev I.V."/>
            <person name="Grimwood J."/>
            <person name="Kawashima T."/>
            <person name="Lindquist E."/>
            <person name="Lucas S.M."/>
            <person name="Mead P.E."/>
            <person name="Mitros T."/>
            <person name="Ogino H."/>
            <person name="Ohta Y."/>
            <person name="Poliakov A.V."/>
            <person name="Pollet N."/>
            <person name="Robert J."/>
            <person name="Salamov A."/>
            <person name="Sater A.K."/>
            <person name="Schmutz J."/>
            <person name="Terry A."/>
            <person name="Vize P.D."/>
            <person name="Warren W.C."/>
            <person name="Wells D."/>
            <person name="Wills A."/>
            <person name="Wilson R.K."/>
            <person name="Zimmerman L.B."/>
            <person name="Zorn A.M."/>
            <person name="Grainger R."/>
            <person name="Grammer T."/>
            <person name="Khokha M.K."/>
            <person name="Richardson P.M."/>
            <person name="Rokhsar D.S."/>
        </authorList>
    </citation>
    <scope>NUCLEOTIDE SEQUENCE [LARGE SCALE GENOMIC DNA]</scope>
    <source>
        <strain evidence="3">Nigerian</strain>
    </source>
</reference>
<organism evidence="3">
    <name type="scientific">Xenopus tropicalis</name>
    <name type="common">Western clawed frog</name>
    <name type="synonym">Silurana tropicalis</name>
    <dbReference type="NCBI Taxonomy" id="8364"/>
    <lineage>
        <taxon>Eukaryota</taxon>
        <taxon>Metazoa</taxon>
        <taxon>Chordata</taxon>
        <taxon>Craniata</taxon>
        <taxon>Vertebrata</taxon>
        <taxon>Euteleostomi</taxon>
        <taxon>Amphibia</taxon>
        <taxon>Batrachia</taxon>
        <taxon>Anura</taxon>
        <taxon>Pipoidea</taxon>
        <taxon>Pipidae</taxon>
        <taxon>Xenopodinae</taxon>
        <taxon>Xenopus</taxon>
        <taxon>Silurana</taxon>
    </lineage>
</organism>
<dbReference type="AlphaFoldDB" id="A0A6I8SYB5"/>
<feature type="signal peptide" evidence="1">
    <location>
        <begin position="1"/>
        <end position="16"/>
    </location>
</feature>
<dbReference type="Pfam" id="PF08246">
    <property type="entry name" value="Inhibitor_I29"/>
    <property type="match status" value="1"/>
</dbReference>
<reference evidence="3" key="2">
    <citation type="submission" date="2020-05" db="UniProtKB">
        <authorList>
            <consortium name="Ensembl"/>
        </authorList>
    </citation>
    <scope>IDENTIFICATION</scope>
</reference>
<dbReference type="GeneTree" id="ENSGT00940000155176"/>
<evidence type="ECO:0000259" key="2">
    <source>
        <dbReference type="SMART" id="SM00848"/>
    </source>
</evidence>
<dbReference type="Ensembl" id="ENSXETT00000081016">
    <property type="protein sequence ID" value="ENSXETP00000098582"/>
    <property type="gene ID" value="ENSXETG00000035861"/>
</dbReference>
<dbReference type="SUPFAM" id="SSF54001">
    <property type="entry name" value="Cysteine proteinases"/>
    <property type="match status" value="1"/>
</dbReference>
<keyword evidence="1" id="KW-0732">Signal</keyword>
<sequence>SSLWMKSLIFLGTVLAAIVKARINPALDNHWLLWKNTHNKDYEDEVLEDLQRRITWEKNLNLVNMHNLEYSMGMHTYELGMNHLADMQVSKKCIANCHVSAKWIFPQTCFRYDIVTSY</sequence>
<evidence type="ECO:0000256" key="1">
    <source>
        <dbReference type="SAM" id="SignalP"/>
    </source>
</evidence>
<dbReference type="InterPro" id="IPR013201">
    <property type="entry name" value="Prot_inhib_I29"/>
</dbReference>
<dbReference type="InParanoid" id="A0A6I8SYB5"/>
<dbReference type="Bgee" id="ENSXETG00000035861">
    <property type="expression patterns" value="Expressed in heart and 4 other cell types or tissues"/>
</dbReference>